<dbReference type="STRING" id="545694.TREPR_0014"/>
<dbReference type="KEGG" id="tpi:TREPR_0014"/>
<feature type="transmembrane region" description="Helical" evidence="1">
    <location>
        <begin position="6"/>
        <end position="24"/>
    </location>
</feature>
<reference evidence="2 3" key="2">
    <citation type="journal article" date="2011" name="ISME J.">
        <title>RNA-seq reveals cooperative metabolic interactions between two termite-gut spirochete species in co-culture.</title>
        <authorList>
            <person name="Rosenthal A.Z."/>
            <person name="Matson E.G."/>
            <person name="Eldar A."/>
            <person name="Leadbetter J.R."/>
        </authorList>
    </citation>
    <scope>NUCLEOTIDE SEQUENCE [LARGE SCALE GENOMIC DNA]</scope>
    <source>
        <strain evidence="3">ATCC BAA-887 / DSM 12427 / ZAS-2</strain>
    </source>
</reference>
<dbReference type="RefSeq" id="WP_015706436.1">
    <property type="nucleotide sequence ID" value="NC_015578.1"/>
</dbReference>
<evidence type="ECO:0000313" key="3">
    <source>
        <dbReference type="Proteomes" id="UP000009223"/>
    </source>
</evidence>
<evidence type="ECO:0000313" key="2">
    <source>
        <dbReference type="EMBL" id="AEF84535.1"/>
    </source>
</evidence>
<feature type="transmembrane region" description="Helical" evidence="1">
    <location>
        <begin position="63"/>
        <end position="80"/>
    </location>
</feature>
<feature type="transmembrane region" description="Helical" evidence="1">
    <location>
        <begin position="435"/>
        <end position="455"/>
    </location>
</feature>
<feature type="transmembrane region" description="Helical" evidence="1">
    <location>
        <begin position="264"/>
        <end position="281"/>
    </location>
</feature>
<gene>
    <name evidence="2" type="ordered locus">TREPR_0014</name>
</gene>
<dbReference type="EMBL" id="CP001843">
    <property type="protein sequence ID" value="AEF84535.1"/>
    <property type="molecule type" value="Genomic_DNA"/>
</dbReference>
<keyword evidence="1" id="KW-0812">Transmembrane</keyword>
<keyword evidence="1" id="KW-1133">Transmembrane helix</keyword>
<feature type="transmembrane region" description="Helical" evidence="1">
    <location>
        <begin position="375"/>
        <end position="393"/>
    </location>
</feature>
<dbReference type="AlphaFoldDB" id="F5YNZ0"/>
<accession>F5YNZ0</accession>
<dbReference type="Proteomes" id="UP000009223">
    <property type="component" value="Chromosome"/>
</dbReference>
<keyword evidence="1" id="KW-0472">Membrane</keyword>
<dbReference type="HOGENOM" id="CLU_577381_0_0_12"/>
<feature type="transmembrane region" description="Helical" evidence="1">
    <location>
        <begin position="31"/>
        <end position="57"/>
    </location>
</feature>
<dbReference type="OrthoDB" id="321088at2"/>
<feature type="transmembrane region" description="Helical" evidence="1">
    <location>
        <begin position="232"/>
        <end position="252"/>
    </location>
</feature>
<sequence>MIYLYAIFLNIIFGISIVTLLVNLPNRKSSIVFVLSLGILIGTIGLGAIYGAIAFFFPIIYNNRILIDTLITLCVFILAWRKGSFERIIGKIHFRKKIDVLNLIMFFYGIFWCCIIVGELYMEPDGGFDSWMMWNLKARALAASGGDISVTLLNGYQNSDYPLLLPYINARAFQSFGAYSTIIPRITMLLFYIAFMGVFISFVALLKGRLVACFVMGIMFSIPYPRKIFISQYADGPIFTLFMALFAVIWLNEIFNKAEPGKEYYHISFILPGILLGALILMKNEGILLAGSFFCVYILFHFIEKRTSIISKVVLQMALGSLLFIMLFFSARIYYPTENAFISTNILEKFQGFIDISRYKTIAVYLFKEIFSDHWLFIPVLLSFVPFVLGFISCWKKATIIMLFPIVISFIGYMAIYLIISDNLQWYLRFTIDRVISHLVPAYLLYLIIITRVPLRYQDRNLENYNFQGSILQ</sequence>
<protein>
    <submittedName>
        <fullName evidence="2">Putative membrane protein</fullName>
    </submittedName>
</protein>
<name>F5YNZ0_TREPZ</name>
<feature type="transmembrane region" description="Helical" evidence="1">
    <location>
        <begin position="400"/>
        <end position="420"/>
    </location>
</feature>
<reference evidence="3" key="1">
    <citation type="submission" date="2009-12" db="EMBL/GenBank/DDBJ databases">
        <title>Complete sequence of Treponema primitia strain ZAS-2.</title>
        <authorList>
            <person name="Tetu S.G."/>
            <person name="Matson E."/>
            <person name="Ren Q."/>
            <person name="Seshadri R."/>
            <person name="Elbourne L."/>
            <person name="Hassan K.A."/>
            <person name="Durkin A."/>
            <person name="Radune D."/>
            <person name="Mohamoud Y."/>
            <person name="Shay R."/>
            <person name="Jin S."/>
            <person name="Zhang X."/>
            <person name="Lucey K."/>
            <person name="Ballor N.R."/>
            <person name="Ottesen E."/>
            <person name="Rosenthal R."/>
            <person name="Allen A."/>
            <person name="Leadbetter J.R."/>
            <person name="Paulsen I.T."/>
        </authorList>
    </citation>
    <scope>NUCLEOTIDE SEQUENCE [LARGE SCALE GENOMIC DNA]</scope>
    <source>
        <strain evidence="3">ATCC BAA-887 / DSM 12427 / ZAS-2</strain>
    </source>
</reference>
<proteinExistence type="predicted"/>
<feature type="transmembrane region" description="Helical" evidence="1">
    <location>
        <begin position="315"/>
        <end position="335"/>
    </location>
</feature>
<feature type="transmembrane region" description="Helical" evidence="1">
    <location>
        <begin position="100"/>
        <end position="122"/>
    </location>
</feature>
<keyword evidence="3" id="KW-1185">Reference proteome</keyword>
<evidence type="ECO:0000256" key="1">
    <source>
        <dbReference type="SAM" id="Phobius"/>
    </source>
</evidence>
<organism evidence="2 3">
    <name type="scientific">Treponema primitia (strain ATCC BAA-887 / DSM 12427 / ZAS-2)</name>
    <dbReference type="NCBI Taxonomy" id="545694"/>
    <lineage>
        <taxon>Bacteria</taxon>
        <taxon>Pseudomonadati</taxon>
        <taxon>Spirochaetota</taxon>
        <taxon>Spirochaetia</taxon>
        <taxon>Spirochaetales</taxon>
        <taxon>Treponemataceae</taxon>
        <taxon>Treponema</taxon>
    </lineage>
</organism>
<feature type="transmembrane region" description="Helical" evidence="1">
    <location>
        <begin position="182"/>
        <end position="203"/>
    </location>
</feature>